<keyword evidence="5" id="KW-0029">Amino-acid transport</keyword>
<dbReference type="SMART" id="SM00382">
    <property type="entry name" value="AAA"/>
    <property type="match status" value="1"/>
</dbReference>
<evidence type="ECO:0000256" key="1">
    <source>
        <dbReference type="ARBA" id="ARBA00005417"/>
    </source>
</evidence>
<dbReference type="STRING" id="504798.SAMN05421871_10926"/>
<dbReference type="SUPFAM" id="SSF52540">
    <property type="entry name" value="P-loop containing nucleoside triphosphate hydrolases"/>
    <property type="match status" value="1"/>
</dbReference>
<dbReference type="GO" id="GO:0005524">
    <property type="term" value="F:ATP binding"/>
    <property type="evidence" value="ECO:0007669"/>
    <property type="project" value="UniProtKB-KW"/>
</dbReference>
<comment type="similarity">
    <text evidence="1">Belongs to the ABC transporter superfamily.</text>
</comment>
<dbReference type="InterPro" id="IPR032823">
    <property type="entry name" value="BCA_ABC_TP_C"/>
</dbReference>
<dbReference type="PANTHER" id="PTHR43820:SF4">
    <property type="entry name" value="HIGH-AFFINITY BRANCHED-CHAIN AMINO ACID TRANSPORT ATP-BINDING PROTEIN LIVF"/>
    <property type="match status" value="1"/>
</dbReference>
<dbReference type="PROSITE" id="PS50893">
    <property type="entry name" value="ABC_TRANSPORTER_2"/>
    <property type="match status" value="1"/>
</dbReference>
<evidence type="ECO:0000256" key="2">
    <source>
        <dbReference type="ARBA" id="ARBA00022448"/>
    </source>
</evidence>
<evidence type="ECO:0000256" key="4">
    <source>
        <dbReference type="ARBA" id="ARBA00022840"/>
    </source>
</evidence>
<dbReference type="InterPro" id="IPR027417">
    <property type="entry name" value="P-loop_NTPase"/>
</dbReference>
<dbReference type="PANTHER" id="PTHR43820">
    <property type="entry name" value="HIGH-AFFINITY BRANCHED-CHAIN AMINO ACID TRANSPORT ATP-BINDING PROTEIN LIVF"/>
    <property type="match status" value="1"/>
</dbReference>
<dbReference type="OrthoDB" id="9776369at2"/>
<evidence type="ECO:0000313" key="7">
    <source>
        <dbReference type="EMBL" id="SDO71269.1"/>
    </source>
</evidence>
<gene>
    <name evidence="7" type="ORF">SAMN05192558_104271</name>
</gene>
<dbReference type="InterPro" id="IPR017871">
    <property type="entry name" value="ABC_transporter-like_CS"/>
</dbReference>
<dbReference type="Pfam" id="PF00005">
    <property type="entry name" value="ABC_tran"/>
    <property type="match status" value="1"/>
</dbReference>
<dbReference type="Proteomes" id="UP000199651">
    <property type="component" value="Unassembled WGS sequence"/>
</dbReference>
<dbReference type="Pfam" id="PF12399">
    <property type="entry name" value="BCA_ABC_TP_C"/>
    <property type="match status" value="1"/>
</dbReference>
<name>A0A1H0LSN4_9PSEU</name>
<dbReference type="GO" id="GO:0016887">
    <property type="term" value="F:ATP hydrolysis activity"/>
    <property type="evidence" value="ECO:0007669"/>
    <property type="project" value="InterPro"/>
</dbReference>
<keyword evidence="4 7" id="KW-0067">ATP-binding</keyword>
<dbReference type="InterPro" id="IPR003593">
    <property type="entry name" value="AAA+_ATPase"/>
</dbReference>
<dbReference type="EMBL" id="FNJB01000004">
    <property type="protein sequence ID" value="SDO71269.1"/>
    <property type="molecule type" value="Genomic_DNA"/>
</dbReference>
<proteinExistence type="inferred from homology"/>
<keyword evidence="3" id="KW-0547">Nucleotide-binding</keyword>
<keyword evidence="8" id="KW-1185">Reference proteome</keyword>
<sequence length="240" mass="26110">MTTLLTVEDLHADYGVGKVLHGIGFSVAEGEICAILGPNGAGKTTLLRALCGTIRTGGTLRLGDVALPRRNPESVARLGVAHVPEGRGTFAPLTVEENLRLGAYTRRERAGVPRDIERVYEYFPVLKQRRGQAAGSLSGGEQQMLAIGRALMSRPRLLLLDEPSLGLAPMITRELFEIVRTVNEEERMTVILVEQNAHLTLEFAHRAHVIETGRIVLSGTAEEIRSDEQVVAAYLGIEVV</sequence>
<dbReference type="Gene3D" id="3.40.50.300">
    <property type="entry name" value="P-loop containing nucleotide triphosphate hydrolases"/>
    <property type="match status" value="1"/>
</dbReference>
<dbReference type="InterPro" id="IPR003439">
    <property type="entry name" value="ABC_transporter-like_ATP-bd"/>
</dbReference>
<reference evidence="8" key="1">
    <citation type="submission" date="2016-10" db="EMBL/GenBank/DDBJ databases">
        <authorList>
            <person name="Varghese N."/>
            <person name="Submissions S."/>
        </authorList>
    </citation>
    <scope>NUCLEOTIDE SEQUENCE [LARGE SCALE GENOMIC DNA]</scope>
    <source>
        <strain evidence="8">IBRC-M 10655</strain>
    </source>
</reference>
<feature type="domain" description="ABC transporter" evidence="6">
    <location>
        <begin position="5"/>
        <end position="237"/>
    </location>
</feature>
<dbReference type="PROSITE" id="PS00211">
    <property type="entry name" value="ABC_TRANSPORTER_1"/>
    <property type="match status" value="1"/>
</dbReference>
<dbReference type="InterPro" id="IPR052156">
    <property type="entry name" value="BCAA_Transport_ATP-bd_LivF"/>
</dbReference>
<keyword evidence="2" id="KW-0813">Transport</keyword>
<evidence type="ECO:0000256" key="3">
    <source>
        <dbReference type="ARBA" id="ARBA00022741"/>
    </source>
</evidence>
<dbReference type="AlphaFoldDB" id="A0A1H0LSN4"/>
<dbReference type="GO" id="GO:0015807">
    <property type="term" value="P:L-amino acid transport"/>
    <property type="evidence" value="ECO:0007669"/>
    <property type="project" value="TreeGrafter"/>
</dbReference>
<dbReference type="RefSeq" id="WP_091373650.1">
    <property type="nucleotide sequence ID" value="NZ_FNDV01000009.1"/>
</dbReference>
<organism evidence="7 8">
    <name type="scientific">Actinokineospora alba</name>
    <dbReference type="NCBI Taxonomy" id="504798"/>
    <lineage>
        <taxon>Bacteria</taxon>
        <taxon>Bacillati</taxon>
        <taxon>Actinomycetota</taxon>
        <taxon>Actinomycetes</taxon>
        <taxon>Pseudonocardiales</taxon>
        <taxon>Pseudonocardiaceae</taxon>
        <taxon>Actinokineospora</taxon>
    </lineage>
</organism>
<dbReference type="GO" id="GO:0015658">
    <property type="term" value="F:branched-chain amino acid transmembrane transporter activity"/>
    <property type="evidence" value="ECO:0007669"/>
    <property type="project" value="TreeGrafter"/>
</dbReference>
<dbReference type="CDD" id="cd03224">
    <property type="entry name" value="ABC_TM1139_LivF_branched"/>
    <property type="match status" value="1"/>
</dbReference>
<accession>A0A1H0LSN4</accession>
<evidence type="ECO:0000256" key="5">
    <source>
        <dbReference type="ARBA" id="ARBA00022970"/>
    </source>
</evidence>
<evidence type="ECO:0000313" key="8">
    <source>
        <dbReference type="Proteomes" id="UP000199651"/>
    </source>
</evidence>
<protein>
    <submittedName>
        <fullName evidence="7">Amino acid/amide ABC transporter ATP-binding protein 2, HAAT family</fullName>
    </submittedName>
</protein>
<evidence type="ECO:0000259" key="6">
    <source>
        <dbReference type="PROSITE" id="PS50893"/>
    </source>
</evidence>